<evidence type="ECO:0000313" key="4">
    <source>
        <dbReference type="EMBL" id="QQP39588.1"/>
    </source>
</evidence>
<dbReference type="GO" id="GO:0051879">
    <property type="term" value="F:Hsp90 protein binding"/>
    <property type="evidence" value="ECO:0007669"/>
    <property type="project" value="InterPro"/>
</dbReference>
<sequence length="162" mass="18001">MTHLPHGLSGGLQGSQGGRGGLQSLFLWLKSGDKEPHEVTMDLFGEVIPEETVKVPTDRVIEISLRKKKKDELKIEESTYWPRLLSDKRRMHWLAVDFSKWKDEDSEDEGESGAPAMGGAMDPFKEMSAKGFGGPGSMDLNDLIDLDDNDELDDEEAPGLEK</sequence>
<dbReference type="InterPro" id="IPR007052">
    <property type="entry name" value="CS_dom"/>
</dbReference>
<dbReference type="Gene3D" id="2.60.40.790">
    <property type="match status" value="1"/>
</dbReference>
<protein>
    <submittedName>
        <fullName evidence="4">Protein ZC39510</fullName>
    </submittedName>
</protein>
<dbReference type="EMBL" id="CP045903">
    <property type="protein sequence ID" value="QQP39588.1"/>
    <property type="molecule type" value="Genomic_DNA"/>
</dbReference>
<dbReference type="InterPro" id="IPR008978">
    <property type="entry name" value="HSP20-like_chaperone"/>
</dbReference>
<reference evidence="5" key="1">
    <citation type="submission" date="2021-01" db="EMBL/GenBank/DDBJ databases">
        <title>Caligus Genome Assembly.</title>
        <authorList>
            <person name="Gallardo-Escarate C."/>
        </authorList>
    </citation>
    <scope>NUCLEOTIDE SEQUENCE [LARGE SCALE GENOMIC DNA]</scope>
</reference>
<dbReference type="GO" id="GO:0005829">
    <property type="term" value="C:cytosol"/>
    <property type="evidence" value="ECO:0007669"/>
    <property type="project" value="TreeGrafter"/>
</dbReference>
<dbReference type="InterPro" id="IPR045250">
    <property type="entry name" value="p23-like"/>
</dbReference>
<accession>A0A7T8GXF4</accession>
<dbReference type="PANTHER" id="PTHR22932">
    <property type="entry name" value="TELOMERASE-BINDING PROTEIN P23 HSP90 CO-CHAPERONE"/>
    <property type="match status" value="1"/>
</dbReference>
<organism evidence="4 5">
    <name type="scientific">Caligus rogercresseyi</name>
    <name type="common">Sea louse</name>
    <dbReference type="NCBI Taxonomy" id="217165"/>
    <lineage>
        <taxon>Eukaryota</taxon>
        <taxon>Metazoa</taxon>
        <taxon>Ecdysozoa</taxon>
        <taxon>Arthropoda</taxon>
        <taxon>Crustacea</taxon>
        <taxon>Multicrustacea</taxon>
        <taxon>Hexanauplia</taxon>
        <taxon>Copepoda</taxon>
        <taxon>Siphonostomatoida</taxon>
        <taxon>Caligidae</taxon>
        <taxon>Caligus</taxon>
    </lineage>
</organism>
<evidence type="ECO:0000259" key="3">
    <source>
        <dbReference type="PROSITE" id="PS51203"/>
    </source>
</evidence>
<dbReference type="GO" id="GO:0051087">
    <property type="term" value="F:protein-folding chaperone binding"/>
    <property type="evidence" value="ECO:0007669"/>
    <property type="project" value="TreeGrafter"/>
</dbReference>
<dbReference type="PANTHER" id="PTHR22932:SF1">
    <property type="entry name" value="CO-CHAPERONE PROTEIN DAF-41"/>
    <property type="match status" value="1"/>
</dbReference>
<proteinExistence type="inferred from homology"/>
<dbReference type="OrthoDB" id="1564555at2759"/>
<dbReference type="AlphaFoldDB" id="A0A7T8GXF4"/>
<dbReference type="Proteomes" id="UP000595437">
    <property type="component" value="Chromosome 14"/>
</dbReference>
<evidence type="ECO:0000256" key="1">
    <source>
        <dbReference type="ARBA" id="ARBA00025733"/>
    </source>
</evidence>
<dbReference type="SUPFAM" id="SSF49764">
    <property type="entry name" value="HSP20-like chaperones"/>
    <property type="match status" value="1"/>
</dbReference>
<feature type="compositionally biased region" description="Acidic residues" evidence="2">
    <location>
        <begin position="142"/>
        <end position="162"/>
    </location>
</feature>
<dbReference type="GO" id="GO:0006457">
    <property type="term" value="P:protein folding"/>
    <property type="evidence" value="ECO:0007669"/>
    <property type="project" value="TreeGrafter"/>
</dbReference>
<dbReference type="GO" id="GO:0051131">
    <property type="term" value="P:chaperone-mediated protein complex assembly"/>
    <property type="evidence" value="ECO:0007669"/>
    <property type="project" value="TreeGrafter"/>
</dbReference>
<comment type="similarity">
    <text evidence="1">Belongs to the p23/wos2 family.</text>
</comment>
<dbReference type="PROSITE" id="PS51203">
    <property type="entry name" value="CS"/>
    <property type="match status" value="1"/>
</dbReference>
<evidence type="ECO:0000313" key="5">
    <source>
        <dbReference type="Proteomes" id="UP000595437"/>
    </source>
</evidence>
<feature type="domain" description="CS" evidence="3">
    <location>
        <begin position="1"/>
        <end position="85"/>
    </location>
</feature>
<feature type="region of interest" description="Disordered" evidence="2">
    <location>
        <begin position="102"/>
        <end position="162"/>
    </location>
</feature>
<keyword evidence="5" id="KW-1185">Reference proteome</keyword>
<name>A0A7T8GXF4_CALRO</name>
<gene>
    <name evidence="4" type="ORF">FKW44_020526</name>
</gene>
<evidence type="ECO:0000256" key="2">
    <source>
        <dbReference type="SAM" id="MobiDB-lite"/>
    </source>
</evidence>
<dbReference type="GO" id="GO:0005634">
    <property type="term" value="C:nucleus"/>
    <property type="evidence" value="ECO:0007669"/>
    <property type="project" value="TreeGrafter"/>
</dbReference>